<sequence length="136" mass="15883">MDWNTENEQLPEPPWNNSPTEILLKDPSLTKEYTDPCKRHQDLEALIGHILKRREFLATIIQQVQEGHTSWDTNFIAQRLKDIEDLHRTCQCALGKLALSYPCPHTDCHRHTRDGDEFARQLTDEIENYPPPLPNK</sequence>
<reference evidence="2" key="1">
    <citation type="submission" date="2020-07" db="EMBL/GenBank/DDBJ databases">
        <title>Multicomponent nature underlies the extraordinary mechanical properties of spider dragline silk.</title>
        <authorList>
            <person name="Kono N."/>
            <person name="Nakamura H."/>
            <person name="Mori M."/>
            <person name="Yoshida Y."/>
            <person name="Ohtoshi R."/>
            <person name="Malay A.D."/>
            <person name="Moran D.A.P."/>
            <person name="Tomita M."/>
            <person name="Numata K."/>
            <person name="Arakawa K."/>
        </authorList>
    </citation>
    <scope>NUCLEOTIDE SEQUENCE</scope>
</reference>
<evidence type="ECO:0000313" key="2">
    <source>
        <dbReference type="EMBL" id="GFQ84211.1"/>
    </source>
</evidence>
<evidence type="ECO:0000256" key="1">
    <source>
        <dbReference type="SAM" id="MobiDB-lite"/>
    </source>
</evidence>
<accession>A0A8X6KU50</accession>
<keyword evidence="3" id="KW-1185">Reference proteome</keyword>
<evidence type="ECO:0000313" key="3">
    <source>
        <dbReference type="Proteomes" id="UP000887116"/>
    </source>
</evidence>
<name>A0A8X6KU50_TRICU</name>
<protein>
    <submittedName>
        <fullName evidence="2">Uncharacterized protein</fullName>
    </submittedName>
</protein>
<dbReference type="AlphaFoldDB" id="A0A8X6KU50"/>
<organism evidence="2 3">
    <name type="scientific">Trichonephila clavata</name>
    <name type="common">Joro spider</name>
    <name type="synonym">Nephila clavata</name>
    <dbReference type="NCBI Taxonomy" id="2740835"/>
    <lineage>
        <taxon>Eukaryota</taxon>
        <taxon>Metazoa</taxon>
        <taxon>Ecdysozoa</taxon>
        <taxon>Arthropoda</taxon>
        <taxon>Chelicerata</taxon>
        <taxon>Arachnida</taxon>
        <taxon>Araneae</taxon>
        <taxon>Araneomorphae</taxon>
        <taxon>Entelegynae</taxon>
        <taxon>Araneoidea</taxon>
        <taxon>Nephilidae</taxon>
        <taxon>Trichonephila</taxon>
    </lineage>
</organism>
<dbReference type="Proteomes" id="UP000887116">
    <property type="component" value="Unassembled WGS sequence"/>
</dbReference>
<dbReference type="EMBL" id="BMAO01032736">
    <property type="protein sequence ID" value="GFQ84211.1"/>
    <property type="molecule type" value="Genomic_DNA"/>
</dbReference>
<comment type="caution">
    <text evidence="2">The sequence shown here is derived from an EMBL/GenBank/DDBJ whole genome shotgun (WGS) entry which is preliminary data.</text>
</comment>
<feature type="region of interest" description="Disordered" evidence="1">
    <location>
        <begin position="1"/>
        <end position="22"/>
    </location>
</feature>
<gene>
    <name evidence="2" type="ORF">TNCT_612211</name>
</gene>
<proteinExistence type="predicted"/>